<dbReference type="AlphaFoldDB" id="A0A059ZN45"/>
<dbReference type="PROSITE" id="PS00923">
    <property type="entry name" value="ASP_GLU_RACEMASE_1"/>
    <property type="match status" value="1"/>
</dbReference>
<dbReference type="PANTHER" id="PTHR21198">
    <property type="entry name" value="GLUTAMATE RACEMASE"/>
    <property type="match status" value="1"/>
</dbReference>
<feature type="active site" description="Proton donor/acceptor" evidence="7">
    <location>
        <position position="70"/>
    </location>
</feature>
<dbReference type="KEGG" id="acz:Acaty_c0544"/>
<dbReference type="Gene3D" id="3.40.50.1860">
    <property type="match status" value="2"/>
</dbReference>
<organism evidence="8 9">
    <name type="scientific">Acidithiobacillus caldus (strain ATCC 51756 / DSM 8584 / KU)</name>
    <dbReference type="NCBI Taxonomy" id="637389"/>
    <lineage>
        <taxon>Bacteria</taxon>
        <taxon>Pseudomonadati</taxon>
        <taxon>Pseudomonadota</taxon>
        <taxon>Acidithiobacillia</taxon>
        <taxon>Acidithiobacillales</taxon>
        <taxon>Acidithiobacillaceae</taxon>
        <taxon>Acidithiobacillus</taxon>
    </lineage>
</organism>
<dbReference type="InterPro" id="IPR018187">
    <property type="entry name" value="Asp/Glu_racemase_AS_1"/>
</dbReference>
<evidence type="ECO:0000313" key="8">
    <source>
        <dbReference type="EMBL" id="AIA54429.1"/>
    </source>
</evidence>
<evidence type="ECO:0000313" key="9">
    <source>
        <dbReference type="Proteomes" id="UP000005522"/>
    </source>
</evidence>
<dbReference type="Proteomes" id="UP000005522">
    <property type="component" value="Chromosome"/>
</dbReference>
<keyword evidence="5 7" id="KW-0413">Isomerase</keyword>
<keyword evidence="6 7" id="KW-0961">Cell wall biogenesis/degradation</keyword>
<dbReference type="HOGENOM" id="CLU_052344_1_0_6"/>
<dbReference type="SUPFAM" id="SSF53681">
    <property type="entry name" value="Aspartate/glutamate racemase"/>
    <property type="match status" value="2"/>
</dbReference>
<dbReference type="HAMAP" id="MF_00258">
    <property type="entry name" value="Glu_racemase"/>
    <property type="match status" value="1"/>
</dbReference>
<comment type="function">
    <text evidence="7">Provides the (R)-glutamate required for cell wall biosynthesis.</text>
</comment>
<feature type="binding site" evidence="7">
    <location>
        <begin position="39"/>
        <end position="40"/>
    </location>
    <ligand>
        <name>substrate</name>
    </ligand>
</feature>
<dbReference type="UniPathway" id="UPA00219"/>
<evidence type="ECO:0000256" key="4">
    <source>
        <dbReference type="ARBA" id="ARBA00022984"/>
    </source>
</evidence>
<evidence type="ECO:0000256" key="2">
    <source>
        <dbReference type="ARBA" id="ARBA00013090"/>
    </source>
</evidence>
<protein>
    <recommendedName>
        <fullName evidence="2 7">Glutamate racemase</fullName>
        <ecNumber evidence="2 7">5.1.1.3</ecNumber>
    </recommendedName>
</protein>
<name>A0A059ZN45_ACICK</name>
<gene>
    <name evidence="7" type="primary">murI</name>
    <name evidence="8" type="ORF">Acaty_c0544</name>
</gene>
<sequence>MRIGVFDSGLGGLSTLLACLRYLPSAEYRFFGDVAHAPYGDKDPQVVRRWTAEAYERFLAAGVDAVVLACNTATSAAAAPLREQSPVPILGLEPAIKKALDVESGPILLLATTLTVRGDKLRALLQRMDGAQQRVRAVACPGLMEIVEAQTTDWRAQAESYWRERLLPHFVELRPKGLVLGCTHYCWLEDAFRDWVGPGCRVYDGNDGLARHLWRRLYGTEAPAPGALPQVARVQLEFSAKREEKTQQASAWLASRGVLVERAGMARPRPLTRG</sequence>
<dbReference type="InterPro" id="IPR004391">
    <property type="entry name" value="Glu_race"/>
</dbReference>
<dbReference type="RefSeq" id="WP_004870679.1">
    <property type="nucleotide sequence ID" value="NZ_CP005986.1"/>
</dbReference>
<evidence type="ECO:0000256" key="5">
    <source>
        <dbReference type="ARBA" id="ARBA00023235"/>
    </source>
</evidence>
<comment type="catalytic activity">
    <reaction evidence="1 7">
        <text>L-glutamate = D-glutamate</text>
        <dbReference type="Rhea" id="RHEA:12813"/>
        <dbReference type="ChEBI" id="CHEBI:29985"/>
        <dbReference type="ChEBI" id="CHEBI:29986"/>
        <dbReference type="EC" id="5.1.1.3"/>
    </reaction>
</comment>
<dbReference type="GO" id="GO:0071555">
    <property type="term" value="P:cell wall organization"/>
    <property type="evidence" value="ECO:0007669"/>
    <property type="project" value="UniProtKB-KW"/>
</dbReference>
<feature type="binding site" evidence="7">
    <location>
        <begin position="7"/>
        <end position="8"/>
    </location>
    <ligand>
        <name>substrate</name>
    </ligand>
</feature>
<dbReference type="InterPro" id="IPR001920">
    <property type="entry name" value="Asp/Glu_race"/>
</dbReference>
<dbReference type="GO" id="GO:0008881">
    <property type="term" value="F:glutamate racemase activity"/>
    <property type="evidence" value="ECO:0007669"/>
    <property type="project" value="UniProtKB-UniRule"/>
</dbReference>
<dbReference type="eggNOG" id="COG0796">
    <property type="taxonomic scope" value="Bacteria"/>
</dbReference>
<feature type="binding site" evidence="7">
    <location>
        <begin position="183"/>
        <end position="184"/>
    </location>
    <ligand>
        <name>substrate</name>
    </ligand>
</feature>
<proteinExistence type="inferred from homology"/>
<reference evidence="8 9" key="1">
    <citation type="journal article" date="2009" name="J. Bacteriol.">
        <title>Draft genome sequence of the extremely acidophilic bacterium Acidithiobacillus caldus ATCC 51756 reveals metabolic versatility in the genus Acidithiobacillus.</title>
        <authorList>
            <person name="Valdes J."/>
            <person name="Quatrini R."/>
            <person name="Hallberg K."/>
            <person name="Dopson M."/>
            <person name="Valenzuela P.D."/>
            <person name="Holmes D.S."/>
        </authorList>
    </citation>
    <scope>NUCLEOTIDE SEQUENCE [LARGE SCALE GENOMIC DNA]</scope>
    <source>
        <strain evidence="9">ATCC 51756 / DSM 8584 / KU</strain>
    </source>
</reference>
<evidence type="ECO:0000256" key="6">
    <source>
        <dbReference type="ARBA" id="ARBA00023316"/>
    </source>
</evidence>
<dbReference type="PANTHER" id="PTHR21198:SF3">
    <property type="entry name" value="GLUTAMATE RACEMASE"/>
    <property type="match status" value="1"/>
</dbReference>
<dbReference type="EMBL" id="CP005986">
    <property type="protein sequence ID" value="AIA54429.1"/>
    <property type="molecule type" value="Genomic_DNA"/>
</dbReference>
<dbReference type="EC" id="5.1.1.3" evidence="2 7"/>
<comment type="similarity">
    <text evidence="7">Belongs to the aspartate/glutamate racemases family.</text>
</comment>
<keyword evidence="3 7" id="KW-0133">Cell shape</keyword>
<evidence type="ECO:0000256" key="7">
    <source>
        <dbReference type="HAMAP-Rule" id="MF_00258"/>
    </source>
</evidence>
<dbReference type="InterPro" id="IPR015942">
    <property type="entry name" value="Asp/Glu/hydantoin_racemase"/>
</dbReference>
<accession>A0A059ZN45</accession>
<keyword evidence="4 7" id="KW-0573">Peptidoglycan synthesis</keyword>
<evidence type="ECO:0000256" key="1">
    <source>
        <dbReference type="ARBA" id="ARBA00001602"/>
    </source>
</evidence>
<comment type="pathway">
    <text evidence="7">Cell wall biogenesis; peptidoglycan biosynthesis.</text>
</comment>
<dbReference type="NCBIfam" id="TIGR00067">
    <property type="entry name" value="glut_race"/>
    <property type="match status" value="1"/>
</dbReference>
<dbReference type="PROSITE" id="PS51257">
    <property type="entry name" value="PROKAR_LIPOPROTEIN"/>
    <property type="match status" value="1"/>
</dbReference>
<dbReference type="GO" id="GO:0008360">
    <property type="term" value="P:regulation of cell shape"/>
    <property type="evidence" value="ECO:0007669"/>
    <property type="project" value="UniProtKB-KW"/>
</dbReference>
<feature type="active site" description="Proton donor/acceptor" evidence="7">
    <location>
        <position position="182"/>
    </location>
</feature>
<feature type="binding site" evidence="7">
    <location>
        <begin position="71"/>
        <end position="72"/>
    </location>
    <ligand>
        <name>substrate</name>
    </ligand>
</feature>
<dbReference type="Pfam" id="PF01177">
    <property type="entry name" value="Asp_Glu_race"/>
    <property type="match status" value="1"/>
</dbReference>
<dbReference type="GO" id="GO:0009252">
    <property type="term" value="P:peptidoglycan biosynthetic process"/>
    <property type="evidence" value="ECO:0007669"/>
    <property type="project" value="UniProtKB-UniRule"/>
</dbReference>
<evidence type="ECO:0000256" key="3">
    <source>
        <dbReference type="ARBA" id="ARBA00022960"/>
    </source>
</evidence>